<dbReference type="Proteomes" id="UP000184322">
    <property type="component" value="Chromosome"/>
</dbReference>
<proteinExistence type="predicted"/>
<dbReference type="EMBL" id="CP017813">
    <property type="protein sequence ID" value="APJ38377.1"/>
    <property type="molecule type" value="Genomic_DNA"/>
</dbReference>
<keyword evidence="3" id="KW-1185">Reference proteome</keyword>
<name>A0A1L4FRY2_9BACT</name>
<dbReference type="AlphaFoldDB" id="A0A1L4FRY2"/>
<accession>A0A1L4FRY2</accession>
<dbReference type="STRING" id="48003.BLA55_01665"/>
<evidence type="ECO:0000313" key="2">
    <source>
        <dbReference type="EMBL" id="APJ38377.1"/>
    </source>
</evidence>
<evidence type="ECO:0000256" key="1">
    <source>
        <dbReference type="SAM" id="Phobius"/>
    </source>
</evidence>
<organism evidence="2 3">
    <name type="scientific">Mycoplasmopsis pullorum</name>
    <dbReference type="NCBI Taxonomy" id="48003"/>
    <lineage>
        <taxon>Bacteria</taxon>
        <taxon>Bacillati</taxon>
        <taxon>Mycoplasmatota</taxon>
        <taxon>Mycoplasmoidales</taxon>
        <taxon>Metamycoplasmataceae</taxon>
        <taxon>Mycoplasmopsis</taxon>
    </lineage>
</organism>
<keyword evidence="1" id="KW-0472">Membrane</keyword>
<keyword evidence="1" id="KW-0812">Transmembrane</keyword>
<protein>
    <recommendedName>
        <fullName evidence="4">DUF4231 domain-containing protein</fullName>
    </recommendedName>
</protein>
<evidence type="ECO:0000313" key="3">
    <source>
        <dbReference type="Proteomes" id="UP000184322"/>
    </source>
</evidence>
<evidence type="ECO:0008006" key="4">
    <source>
        <dbReference type="Google" id="ProtNLM"/>
    </source>
</evidence>
<sequence>MLKIDRFFQKRRQKAVLNKYLLGTLYYSLNLITIASSTFLGIAVVLFLAGNNKWLGQDNPYRTFLNDSTLYIILTAIINAGVSFISGILSFFVVGSKFEDAKTNLKRIDLEYILFKGKELYYSPENTTKPEYVLYKRILYIISFDRYQRESLIKESAKNEQSQ</sequence>
<gene>
    <name evidence="2" type="ORF">BLA55_01665</name>
</gene>
<keyword evidence="1" id="KW-1133">Transmembrane helix</keyword>
<feature type="transmembrane region" description="Helical" evidence="1">
    <location>
        <begin position="20"/>
        <end position="49"/>
    </location>
</feature>
<dbReference type="RefSeq" id="WP_073372380.1">
    <property type="nucleotide sequence ID" value="NZ_CP017813.1"/>
</dbReference>
<dbReference type="OrthoDB" id="399181at2"/>
<feature type="transmembrane region" description="Helical" evidence="1">
    <location>
        <begin position="69"/>
        <end position="94"/>
    </location>
</feature>
<dbReference type="KEGG" id="mpul:BLA55_01665"/>
<reference evidence="3" key="1">
    <citation type="submission" date="2016-10" db="EMBL/GenBank/DDBJ databases">
        <authorList>
            <person name="Beylefeld A."/>
            <person name="Abolnik C."/>
        </authorList>
    </citation>
    <scope>NUCLEOTIDE SEQUENCE [LARGE SCALE GENOMIC DNA]</scope>
    <source>
        <strain evidence="3">B359_6</strain>
    </source>
</reference>